<dbReference type="EMBL" id="JADCUA010000011">
    <property type="protein sequence ID" value="KAH9836071.1"/>
    <property type="molecule type" value="Genomic_DNA"/>
</dbReference>
<reference evidence="1 2" key="1">
    <citation type="journal article" date="2021" name="Environ. Microbiol.">
        <title>Gene family expansions and transcriptome signatures uncover fungal adaptations to wood decay.</title>
        <authorList>
            <person name="Hage H."/>
            <person name="Miyauchi S."/>
            <person name="Viragh M."/>
            <person name="Drula E."/>
            <person name="Min B."/>
            <person name="Chaduli D."/>
            <person name="Navarro D."/>
            <person name="Favel A."/>
            <person name="Norest M."/>
            <person name="Lesage-Meessen L."/>
            <person name="Balint B."/>
            <person name="Merenyi Z."/>
            <person name="de Eugenio L."/>
            <person name="Morin E."/>
            <person name="Martinez A.T."/>
            <person name="Baldrian P."/>
            <person name="Stursova M."/>
            <person name="Martinez M.J."/>
            <person name="Novotny C."/>
            <person name="Magnuson J.K."/>
            <person name="Spatafora J.W."/>
            <person name="Maurice S."/>
            <person name="Pangilinan J."/>
            <person name="Andreopoulos W."/>
            <person name="LaButti K."/>
            <person name="Hundley H."/>
            <person name="Na H."/>
            <person name="Kuo A."/>
            <person name="Barry K."/>
            <person name="Lipzen A."/>
            <person name="Henrissat B."/>
            <person name="Riley R."/>
            <person name="Ahrendt S."/>
            <person name="Nagy L.G."/>
            <person name="Grigoriev I.V."/>
            <person name="Martin F."/>
            <person name="Rosso M.N."/>
        </authorList>
    </citation>
    <scope>NUCLEOTIDE SEQUENCE [LARGE SCALE GENOMIC DNA]</scope>
    <source>
        <strain evidence="1 2">CIRM-BRFM 1785</strain>
    </source>
</reference>
<keyword evidence="2" id="KW-1185">Reference proteome</keyword>
<organism evidence="1 2">
    <name type="scientific">Rhodofomes roseus</name>
    <dbReference type="NCBI Taxonomy" id="34475"/>
    <lineage>
        <taxon>Eukaryota</taxon>
        <taxon>Fungi</taxon>
        <taxon>Dikarya</taxon>
        <taxon>Basidiomycota</taxon>
        <taxon>Agaricomycotina</taxon>
        <taxon>Agaricomycetes</taxon>
        <taxon>Polyporales</taxon>
        <taxon>Rhodofomes</taxon>
    </lineage>
</organism>
<protein>
    <submittedName>
        <fullName evidence="1">Uncharacterized protein</fullName>
    </submittedName>
</protein>
<evidence type="ECO:0000313" key="2">
    <source>
        <dbReference type="Proteomes" id="UP000814176"/>
    </source>
</evidence>
<dbReference type="RefSeq" id="XP_047778356.1">
    <property type="nucleotide sequence ID" value="XM_047919645.1"/>
</dbReference>
<evidence type="ECO:0000313" key="1">
    <source>
        <dbReference type="EMBL" id="KAH9836071.1"/>
    </source>
</evidence>
<gene>
    <name evidence="1" type="ORF">C8Q71DRAFT_64623</name>
</gene>
<accession>A0ABQ8KFK3</accession>
<proteinExistence type="predicted"/>
<comment type="caution">
    <text evidence="1">The sequence shown here is derived from an EMBL/GenBank/DDBJ whole genome shotgun (WGS) entry which is preliminary data.</text>
</comment>
<name>A0ABQ8KFK3_9APHY</name>
<dbReference type="Proteomes" id="UP000814176">
    <property type="component" value="Unassembled WGS sequence"/>
</dbReference>
<sequence>MSPRHKFICDLVSHPCAASLSIECQLPTVFASALARYDVAFPVVRPDPLGDCPSYVTHTEPPSGQPDACFEFAALRARFVKGGAFCSVPVPLWHVANFLFLARRAASPIWMRCPIFDDALRRRERTWAAFVTAWTDRRGRSRVQGTLAAAFVNAECTKHIFDHVAQSYTTQKPDRQIAQIGLLHPPQRPRRRSAVAVGQQLSKACGVRPRATAERRTDSCQIRGDVDGSRVSRTLVRRAAPKIDVPRFGATSTDLMPIPRPWLARFGAPRTGESGREITTFSPGACGRRAIGRRLSLGAQPMGRGWVGGGCGQGSKDEDREL</sequence>
<dbReference type="GeneID" id="72000377"/>